<proteinExistence type="predicted"/>
<gene>
    <name evidence="1" type="ORF">FM069_01145</name>
</gene>
<dbReference type="AlphaFoldDB" id="A0A553H4I8"/>
<protein>
    <submittedName>
        <fullName evidence="1">Uncharacterized protein</fullName>
    </submittedName>
</protein>
<dbReference type="RefSeq" id="WP_143486307.1">
    <property type="nucleotide sequence ID" value="NZ_VJOY01000001.1"/>
</dbReference>
<evidence type="ECO:0000313" key="2">
    <source>
        <dbReference type="Proteomes" id="UP000315235"/>
    </source>
</evidence>
<reference evidence="1 2" key="1">
    <citation type="submission" date="2019-07" db="EMBL/GenBank/DDBJ databases">
        <title>Pseudomonas mangiferae sp. nov., isolated from bark of mango tree in Thailand.</title>
        <authorList>
            <person name="Srisuk N."/>
            <person name="Anurat P."/>
        </authorList>
    </citation>
    <scope>NUCLEOTIDE SEQUENCE [LARGE SCALE GENOMIC DNA]</scope>
    <source>
        <strain evidence="1 2">DMKU_BBB3-04</strain>
    </source>
</reference>
<accession>A0A553H4I8</accession>
<sequence>MASSSPSFLPRLTDTCLRVMAGDADTLSALRSHGFECDVAHWAFTLPALHAWLCPALRYPAFLKALYGGTLNQDLAAHGAEIVVGVDRGKVDVNGYRLQAWRTPQASSEDAVR</sequence>
<keyword evidence="2" id="KW-1185">Reference proteome</keyword>
<dbReference type="Proteomes" id="UP000315235">
    <property type="component" value="Unassembled WGS sequence"/>
</dbReference>
<dbReference type="EMBL" id="VJOY01000001">
    <property type="protein sequence ID" value="TRX76657.1"/>
    <property type="molecule type" value="Genomic_DNA"/>
</dbReference>
<dbReference type="OrthoDB" id="7018501at2"/>
<evidence type="ECO:0000313" key="1">
    <source>
        <dbReference type="EMBL" id="TRX76657.1"/>
    </source>
</evidence>
<organism evidence="1 2">
    <name type="scientific">Pseudomonas mangiferae</name>
    <dbReference type="NCBI Taxonomy" id="2593654"/>
    <lineage>
        <taxon>Bacteria</taxon>
        <taxon>Pseudomonadati</taxon>
        <taxon>Pseudomonadota</taxon>
        <taxon>Gammaproteobacteria</taxon>
        <taxon>Pseudomonadales</taxon>
        <taxon>Pseudomonadaceae</taxon>
        <taxon>Pseudomonas</taxon>
    </lineage>
</organism>
<comment type="caution">
    <text evidence="1">The sequence shown here is derived from an EMBL/GenBank/DDBJ whole genome shotgun (WGS) entry which is preliminary data.</text>
</comment>
<name>A0A553H4I8_9PSED</name>